<evidence type="ECO:0000313" key="2">
    <source>
        <dbReference type="EMBL" id="GBF50105.1"/>
    </source>
</evidence>
<keyword evidence="1" id="KW-0472">Membrane</keyword>
<accession>A0A2P2DZP9</accession>
<dbReference type="Proteomes" id="UP000245133">
    <property type="component" value="Unassembled WGS sequence"/>
</dbReference>
<protein>
    <submittedName>
        <fullName evidence="2">Uncharacterized protein</fullName>
    </submittedName>
</protein>
<dbReference type="AlphaFoldDB" id="A0A2P2DZP9"/>
<reference evidence="2 3" key="1">
    <citation type="submission" date="2018-02" db="EMBL/GenBank/DDBJ databases">
        <title>Novel Leptospira species isolated from soil and water in Japan.</title>
        <authorList>
            <person name="Nakao R."/>
            <person name="Masuzawa T."/>
        </authorList>
    </citation>
    <scope>NUCLEOTIDE SEQUENCE [LARGE SCALE GENOMIC DNA]</scope>
    <source>
        <strain evidence="2 3">YH101</strain>
    </source>
</reference>
<sequence length="122" mass="14040">MEEIQTENQNRKLLLTLSSRMSIFGKILIVLGILYLIGGFVTIKENYGNIFEGILQIFLGYLTIRVSLSFKHAAAPENPSLEDLKQALEANIKLYHWQLYVYGFIFFLVLFTFLSLAWTNLS</sequence>
<evidence type="ECO:0000313" key="3">
    <source>
        <dbReference type="Proteomes" id="UP000245133"/>
    </source>
</evidence>
<comment type="caution">
    <text evidence="2">The sequence shown here is derived from an EMBL/GenBank/DDBJ whole genome shotgun (WGS) entry which is preliminary data.</text>
</comment>
<gene>
    <name evidence="2" type="ORF">LPTSP4_16290</name>
</gene>
<keyword evidence="3" id="KW-1185">Reference proteome</keyword>
<keyword evidence="1" id="KW-1133">Transmembrane helix</keyword>
<feature type="transmembrane region" description="Helical" evidence="1">
    <location>
        <begin position="21"/>
        <end position="41"/>
    </location>
</feature>
<dbReference type="RefSeq" id="WP_108975569.1">
    <property type="nucleotide sequence ID" value="NZ_BFBB01000003.1"/>
</dbReference>
<feature type="transmembrane region" description="Helical" evidence="1">
    <location>
        <begin position="99"/>
        <end position="118"/>
    </location>
</feature>
<dbReference type="EMBL" id="BFBB01000003">
    <property type="protein sequence ID" value="GBF50105.1"/>
    <property type="molecule type" value="Genomic_DNA"/>
</dbReference>
<keyword evidence="1" id="KW-0812">Transmembrane</keyword>
<dbReference type="OrthoDB" id="332358at2"/>
<organism evidence="2 3">
    <name type="scientific">Leptospira ryugenii</name>
    <dbReference type="NCBI Taxonomy" id="1917863"/>
    <lineage>
        <taxon>Bacteria</taxon>
        <taxon>Pseudomonadati</taxon>
        <taxon>Spirochaetota</taxon>
        <taxon>Spirochaetia</taxon>
        <taxon>Leptospirales</taxon>
        <taxon>Leptospiraceae</taxon>
        <taxon>Leptospira</taxon>
    </lineage>
</organism>
<evidence type="ECO:0000256" key="1">
    <source>
        <dbReference type="SAM" id="Phobius"/>
    </source>
</evidence>
<name>A0A2P2DZP9_9LEPT</name>
<proteinExistence type="predicted"/>